<gene>
    <name evidence="2" type="ORF">GJ668_01060</name>
</gene>
<evidence type="ECO:0008006" key="4">
    <source>
        <dbReference type="Google" id="ProtNLM"/>
    </source>
</evidence>
<dbReference type="Proteomes" id="UP000434044">
    <property type="component" value="Unassembled WGS sequence"/>
</dbReference>
<feature type="signal peptide" evidence="1">
    <location>
        <begin position="1"/>
        <end position="21"/>
    </location>
</feature>
<organism evidence="2 3">
    <name type="scientific">Allochromatium palmeri</name>
    <dbReference type="NCBI Taxonomy" id="231048"/>
    <lineage>
        <taxon>Bacteria</taxon>
        <taxon>Pseudomonadati</taxon>
        <taxon>Pseudomonadota</taxon>
        <taxon>Gammaproteobacteria</taxon>
        <taxon>Chromatiales</taxon>
        <taxon>Chromatiaceae</taxon>
        <taxon>Allochromatium</taxon>
    </lineage>
</organism>
<dbReference type="AlphaFoldDB" id="A0A6N8EA18"/>
<dbReference type="OrthoDB" id="6078026at2"/>
<accession>A0A6N8EA18</accession>
<evidence type="ECO:0000256" key="1">
    <source>
        <dbReference type="SAM" id="SignalP"/>
    </source>
</evidence>
<keyword evidence="1" id="KW-0732">Signal</keyword>
<keyword evidence="3" id="KW-1185">Reference proteome</keyword>
<reference evidence="2 3" key="1">
    <citation type="submission" date="2019-11" db="EMBL/GenBank/DDBJ databases">
        <title>Whole-genome sequence of the anaerobic purple sulfur bacterium Allochromatium palmeri DSM 15591.</title>
        <authorList>
            <person name="Kyndt J.A."/>
            <person name="Meyer T.E."/>
        </authorList>
    </citation>
    <scope>NUCLEOTIDE SEQUENCE [LARGE SCALE GENOMIC DNA]</scope>
    <source>
        <strain evidence="2 3">DSM 15591</strain>
    </source>
</reference>
<dbReference type="EMBL" id="WNKT01000001">
    <property type="protein sequence ID" value="MTW19679.1"/>
    <property type="molecule type" value="Genomic_DNA"/>
</dbReference>
<sequence length="221" mass="24781">MYLFARVFLSGLLALLVSACATTGPVSSVWTQPGQAPRQYERLVVFGVTNNPRVRRAYEDHFVQQLQVLGVQATAGHALVSDRNLGRLTRLTEGYARVKADSVIITHLIADESPGTQPAARTQSVPDHYRHLVGYFSQVYEEVCTPGYYADPESLRLETNLYDAKQERLVWSGRSQRLDPNSERTTISQVIEEIVVQMQQDGFLPQLNPESTSGGWRQTDQ</sequence>
<comment type="caution">
    <text evidence="2">The sequence shown here is derived from an EMBL/GenBank/DDBJ whole genome shotgun (WGS) entry which is preliminary data.</text>
</comment>
<name>A0A6N8EA18_9GAMM</name>
<evidence type="ECO:0000313" key="2">
    <source>
        <dbReference type="EMBL" id="MTW19679.1"/>
    </source>
</evidence>
<proteinExistence type="predicted"/>
<evidence type="ECO:0000313" key="3">
    <source>
        <dbReference type="Proteomes" id="UP000434044"/>
    </source>
</evidence>
<dbReference type="PROSITE" id="PS51257">
    <property type="entry name" value="PROKAR_LIPOPROTEIN"/>
    <property type="match status" value="1"/>
</dbReference>
<protein>
    <recommendedName>
        <fullName evidence="4">DUF4136 domain-containing protein</fullName>
    </recommendedName>
</protein>
<dbReference type="RefSeq" id="WP_155448247.1">
    <property type="nucleotide sequence ID" value="NZ_WNKT01000001.1"/>
</dbReference>
<feature type="chain" id="PRO_5027084777" description="DUF4136 domain-containing protein" evidence="1">
    <location>
        <begin position="22"/>
        <end position="221"/>
    </location>
</feature>